<dbReference type="Pfam" id="PF00578">
    <property type="entry name" value="AhpC-TSA"/>
    <property type="match status" value="1"/>
</dbReference>
<reference evidence="17 18" key="1">
    <citation type="journal article" date="2015" name="Genome Biol. Evol.">
        <title>Comparative Genomics of a Bacterivorous Green Alga Reveals Evolutionary Causalities and Consequences of Phago-Mixotrophic Mode of Nutrition.</title>
        <authorList>
            <person name="Burns J.A."/>
            <person name="Paasch A."/>
            <person name="Narechania A."/>
            <person name="Kim E."/>
        </authorList>
    </citation>
    <scope>NUCLEOTIDE SEQUENCE [LARGE SCALE GENOMIC DNA]</scope>
    <source>
        <strain evidence="17 18">PLY_AMNH</strain>
    </source>
</reference>
<gene>
    <name evidence="17" type="ORF">CYMTET_3632</name>
</gene>
<evidence type="ECO:0000256" key="8">
    <source>
        <dbReference type="ARBA" id="ARBA00023002"/>
    </source>
</evidence>
<dbReference type="AlphaFoldDB" id="A0AAE0H2Y6"/>
<dbReference type="GO" id="GO:0045454">
    <property type="term" value="P:cell redox homeostasis"/>
    <property type="evidence" value="ECO:0007669"/>
    <property type="project" value="TreeGrafter"/>
</dbReference>
<comment type="catalytic activity">
    <reaction evidence="15">
        <text>a hydroperoxide + [thioredoxin]-dithiol = an alcohol + [thioredoxin]-disulfide + H2O</text>
        <dbReference type="Rhea" id="RHEA:62620"/>
        <dbReference type="Rhea" id="RHEA-COMP:10698"/>
        <dbReference type="Rhea" id="RHEA-COMP:10700"/>
        <dbReference type="ChEBI" id="CHEBI:15377"/>
        <dbReference type="ChEBI" id="CHEBI:29950"/>
        <dbReference type="ChEBI" id="CHEBI:30879"/>
        <dbReference type="ChEBI" id="CHEBI:35924"/>
        <dbReference type="ChEBI" id="CHEBI:50058"/>
        <dbReference type="EC" id="1.11.1.24"/>
    </reaction>
</comment>
<keyword evidence="18" id="KW-1185">Reference proteome</keyword>
<organism evidence="17 18">
    <name type="scientific">Cymbomonas tetramitiformis</name>
    <dbReference type="NCBI Taxonomy" id="36881"/>
    <lineage>
        <taxon>Eukaryota</taxon>
        <taxon>Viridiplantae</taxon>
        <taxon>Chlorophyta</taxon>
        <taxon>Pyramimonadophyceae</taxon>
        <taxon>Pyramimonadales</taxon>
        <taxon>Pyramimonadaceae</taxon>
        <taxon>Cymbomonas</taxon>
    </lineage>
</organism>
<feature type="domain" description="Thioredoxin" evidence="16">
    <location>
        <begin position="27"/>
        <end position="174"/>
    </location>
</feature>
<evidence type="ECO:0000256" key="15">
    <source>
        <dbReference type="ARBA" id="ARBA00049091"/>
    </source>
</evidence>
<evidence type="ECO:0000256" key="5">
    <source>
        <dbReference type="ARBA" id="ARBA00022640"/>
    </source>
</evidence>
<evidence type="ECO:0000256" key="9">
    <source>
        <dbReference type="ARBA" id="ARBA00023078"/>
    </source>
</evidence>
<dbReference type="EMBL" id="LGRX02000320">
    <property type="protein sequence ID" value="KAK3288914.1"/>
    <property type="molecule type" value="Genomic_DNA"/>
</dbReference>
<keyword evidence="9" id="KW-0793">Thylakoid</keyword>
<evidence type="ECO:0000256" key="7">
    <source>
        <dbReference type="ARBA" id="ARBA00022946"/>
    </source>
</evidence>
<evidence type="ECO:0000256" key="10">
    <source>
        <dbReference type="ARBA" id="ARBA00023157"/>
    </source>
</evidence>
<evidence type="ECO:0000313" key="17">
    <source>
        <dbReference type="EMBL" id="KAK3288914.1"/>
    </source>
</evidence>
<dbReference type="Proteomes" id="UP001190700">
    <property type="component" value="Unassembled WGS sequence"/>
</dbReference>
<dbReference type="EC" id="1.11.1.24" evidence="2"/>
<dbReference type="InterPro" id="IPR013766">
    <property type="entry name" value="Thioredoxin_domain"/>
</dbReference>
<dbReference type="InterPro" id="IPR000866">
    <property type="entry name" value="AhpC/TSA"/>
</dbReference>
<comment type="similarity">
    <text evidence="13">Belongs to the peroxiredoxin family. BCP/PrxQ subfamily.</text>
</comment>
<dbReference type="PANTHER" id="PTHR42801">
    <property type="entry name" value="THIOREDOXIN-DEPENDENT PEROXIDE REDUCTASE"/>
    <property type="match status" value="1"/>
</dbReference>
<name>A0AAE0H2Y6_9CHLO</name>
<evidence type="ECO:0000256" key="2">
    <source>
        <dbReference type="ARBA" id="ARBA00013017"/>
    </source>
</evidence>
<dbReference type="CDD" id="cd03017">
    <property type="entry name" value="PRX_BCP"/>
    <property type="match status" value="1"/>
</dbReference>
<evidence type="ECO:0000256" key="13">
    <source>
        <dbReference type="ARBA" id="ARBA00038489"/>
    </source>
</evidence>
<dbReference type="PROSITE" id="PS51352">
    <property type="entry name" value="THIOREDOXIN_2"/>
    <property type="match status" value="1"/>
</dbReference>
<keyword evidence="4" id="KW-0575">Peroxidase</keyword>
<dbReference type="InterPro" id="IPR036249">
    <property type="entry name" value="Thioredoxin-like_sf"/>
</dbReference>
<evidence type="ECO:0000256" key="3">
    <source>
        <dbReference type="ARBA" id="ARBA00022528"/>
    </source>
</evidence>
<accession>A0AAE0H2Y6</accession>
<protein>
    <recommendedName>
        <fullName evidence="2">thioredoxin-dependent peroxiredoxin</fullName>
        <ecNumber evidence="2">1.11.1.24</ecNumber>
    </recommendedName>
    <alternativeName>
        <fullName evidence="12">Thioredoxin peroxidase</fullName>
    </alternativeName>
    <alternativeName>
        <fullName evidence="14">Thioredoxin-dependent peroxiredoxin Q</fullName>
    </alternativeName>
</protein>
<keyword evidence="7" id="KW-0809">Transit peptide</keyword>
<sequence>MFSVSTKFSLKSKPTLQRQYTATQCSVKVGDKAPNFSLKSQDGKAVSLSKYQGLFGKPVVLFFYGADGSPSCTKEMCAIRDSYSAFKKAGAEVIGISADSTESHSDFADELGLPFTLLTDEGDEVRDEYGIPKDLLFLKGRQTYVINKQGVVELVYNNQFSPETHVDKTLEALA</sequence>
<evidence type="ECO:0000256" key="1">
    <source>
        <dbReference type="ARBA" id="ARBA00004456"/>
    </source>
</evidence>
<evidence type="ECO:0000313" key="18">
    <source>
        <dbReference type="Proteomes" id="UP001190700"/>
    </source>
</evidence>
<proteinExistence type="inferred from homology"/>
<comment type="caution">
    <text evidence="17">The sequence shown here is derived from an EMBL/GenBank/DDBJ whole genome shotgun (WGS) entry which is preliminary data.</text>
</comment>
<keyword evidence="10" id="KW-1015">Disulfide bond</keyword>
<evidence type="ECO:0000256" key="14">
    <source>
        <dbReference type="ARBA" id="ARBA00042163"/>
    </source>
</evidence>
<evidence type="ECO:0000256" key="4">
    <source>
        <dbReference type="ARBA" id="ARBA00022559"/>
    </source>
</evidence>
<keyword evidence="8" id="KW-0560">Oxidoreductase</keyword>
<keyword evidence="11" id="KW-0676">Redox-active center</keyword>
<evidence type="ECO:0000256" key="11">
    <source>
        <dbReference type="ARBA" id="ARBA00023284"/>
    </source>
</evidence>
<dbReference type="GO" id="GO:0008379">
    <property type="term" value="F:thioredoxin peroxidase activity"/>
    <property type="evidence" value="ECO:0007669"/>
    <property type="project" value="TreeGrafter"/>
</dbReference>
<dbReference type="SUPFAM" id="SSF52833">
    <property type="entry name" value="Thioredoxin-like"/>
    <property type="match status" value="1"/>
</dbReference>
<dbReference type="GO" id="GO:0034599">
    <property type="term" value="P:cellular response to oxidative stress"/>
    <property type="evidence" value="ECO:0007669"/>
    <property type="project" value="TreeGrafter"/>
</dbReference>
<evidence type="ECO:0000256" key="12">
    <source>
        <dbReference type="ARBA" id="ARBA00032824"/>
    </source>
</evidence>
<comment type="subcellular location">
    <subcellularLocation>
        <location evidence="1">Plastid</location>
        <location evidence="1">Chloroplast thylakoid lumen</location>
    </subcellularLocation>
</comment>
<keyword evidence="3" id="KW-0150">Chloroplast</keyword>
<keyword evidence="5" id="KW-0934">Plastid</keyword>
<dbReference type="FunFam" id="3.40.30.10:FF:000122">
    <property type="entry name" value="Peroxiredoxin Q chloroplastic"/>
    <property type="match status" value="1"/>
</dbReference>
<evidence type="ECO:0000259" key="16">
    <source>
        <dbReference type="PROSITE" id="PS51352"/>
    </source>
</evidence>
<keyword evidence="6" id="KW-0049">Antioxidant</keyword>
<evidence type="ECO:0000256" key="6">
    <source>
        <dbReference type="ARBA" id="ARBA00022862"/>
    </source>
</evidence>
<dbReference type="InterPro" id="IPR050924">
    <property type="entry name" value="Peroxiredoxin_BCP/PrxQ"/>
</dbReference>
<dbReference type="Gene3D" id="3.40.30.10">
    <property type="entry name" value="Glutaredoxin"/>
    <property type="match status" value="1"/>
</dbReference>
<dbReference type="PANTHER" id="PTHR42801:SF4">
    <property type="entry name" value="AHPC_TSA FAMILY PROTEIN"/>
    <property type="match status" value="1"/>
</dbReference>
<dbReference type="GO" id="GO:0009543">
    <property type="term" value="C:chloroplast thylakoid lumen"/>
    <property type="evidence" value="ECO:0007669"/>
    <property type="project" value="UniProtKB-SubCell"/>
</dbReference>